<keyword evidence="1" id="KW-1133">Transmembrane helix</keyword>
<dbReference type="Proteomes" id="UP000031036">
    <property type="component" value="Unassembled WGS sequence"/>
</dbReference>
<keyword evidence="1" id="KW-0472">Membrane</keyword>
<organism evidence="2 3">
    <name type="scientific">Toxocara canis</name>
    <name type="common">Canine roundworm</name>
    <dbReference type="NCBI Taxonomy" id="6265"/>
    <lineage>
        <taxon>Eukaryota</taxon>
        <taxon>Metazoa</taxon>
        <taxon>Ecdysozoa</taxon>
        <taxon>Nematoda</taxon>
        <taxon>Chromadorea</taxon>
        <taxon>Rhabditida</taxon>
        <taxon>Spirurina</taxon>
        <taxon>Ascaridomorpha</taxon>
        <taxon>Ascaridoidea</taxon>
        <taxon>Toxocaridae</taxon>
        <taxon>Toxocara</taxon>
    </lineage>
</organism>
<protein>
    <submittedName>
        <fullName evidence="2">Uncharacterized protein</fullName>
    </submittedName>
</protein>
<gene>
    <name evidence="2" type="ORF">Tcan_01783</name>
</gene>
<dbReference type="AlphaFoldDB" id="A0A0B2VYN2"/>
<feature type="non-terminal residue" evidence="2">
    <location>
        <position position="1"/>
    </location>
</feature>
<sequence>LICITSTRQLTLIAYSLHVRATIYCRSKYNRNTSSIHVRHTRAQLSDRFCVIRSIHANGLYTYFFVTICVRFVALIPSFKMLHFIIRIQTVPSYFDHICMFVHIVHRKKRCFGKAFPAHRTSHVNRISLPLVSQCPGEGTFVELDAKLSSTITAR</sequence>
<proteinExistence type="predicted"/>
<comment type="caution">
    <text evidence="2">The sequence shown here is derived from an EMBL/GenBank/DDBJ whole genome shotgun (WGS) entry which is preliminary data.</text>
</comment>
<accession>A0A0B2VYN2</accession>
<evidence type="ECO:0000313" key="3">
    <source>
        <dbReference type="Proteomes" id="UP000031036"/>
    </source>
</evidence>
<evidence type="ECO:0000313" key="2">
    <source>
        <dbReference type="EMBL" id="KHN86080.1"/>
    </source>
</evidence>
<keyword evidence="1" id="KW-0812">Transmembrane</keyword>
<feature type="transmembrane region" description="Helical" evidence="1">
    <location>
        <begin position="60"/>
        <end position="79"/>
    </location>
</feature>
<feature type="non-terminal residue" evidence="2">
    <location>
        <position position="155"/>
    </location>
</feature>
<name>A0A0B2VYN2_TOXCA</name>
<reference evidence="2 3" key="1">
    <citation type="submission" date="2014-11" db="EMBL/GenBank/DDBJ databases">
        <title>Genetic blueprint of the zoonotic pathogen Toxocara canis.</title>
        <authorList>
            <person name="Zhu X.-Q."/>
            <person name="Korhonen P.K."/>
            <person name="Cai H."/>
            <person name="Young N.D."/>
            <person name="Nejsum P."/>
            <person name="von Samson-Himmelstjerna G."/>
            <person name="Boag P.R."/>
            <person name="Tan P."/>
            <person name="Li Q."/>
            <person name="Min J."/>
            <person name="Yang Y."/>
            <person name="Wang X."/>
            <person name="Fang X."/>
            <person name="Hall R.S."/>
            <person name="Hofmann A."/>
            <person name="Sternberg P.W."/>
            <person name="Jex A.R."/>
            <person name="Gasser R.B."/>
        </authorList>
    </citation>
    <scope>NUCLEOTIDE SEQUENCE [LARGE SCALE GENOMIC DNA]</scope>
    <source>
        <strain evidence="2">PN_DK_2014</strain>
    </source>
</reference>
<dbReference type="EMBL" id="JPKZ01000646">
    <property type="protein sequence ID" value="KHN86080.1"/>
    <property type="molecule type" value="Genomic_DNA"/>
</dbReference>
<evidence type="ECO:0000256" key="1">
    <source>
        <dbReference type="SAM" id="Phobius"/>
    </source>
</evidence>
<keyword evidence="3" id="KW-1185">Reference proteome</keyword>